<dbReference type="Proteomes" id="UP001642540">
    <property type="component" value="Unassembled WGS sequence"/>
</dbReference>
<name>A0ABP1RAC5_9HEXA</name>
<feature type="region of interest" description="Disordered" evidence="2">
    <location>
        <begin position="83"/>
        <end position="152"/>
    </location>
</feature>
<evidence type="ECO:0000256" key="2">
    <source>
        <dbReference type="SAM" id="MobiDB-lite"/>
    </source>
</evidence>
<protein>
    <submittedName>
        <fullName evidence="3">Uncharacterized protein</fullName>
    </submittedName>
</protein>
<proteinExistence type="predicted"/>
<keyword evidence="1" id="KW-0175">Coiled coil</keyword>
<gene>
    <name evidence="3" type="ORF">ODALV1_LOCUS19164</name>
</gene>
<keyword evidence="4" id="KW-1185">Reference proteome</keyword>
<feature type="coiled-coil region" evidence="1">
    <location>
        <begin position="6"/>
        <end position="51"/>
    </location>
</feature>
<feature type="compositionally biased region" description="Polar residues" evidence="2">
    <location>
        <begin position="101"/>
        <end position="116"/>
    </location>
</feature>
<sequence length="169" mass="18759">MLDEGVQQLETSMDELRNEVQNQFGEQKQALERLETEIDKLRKDFSVFTRNVTKMDGAVVKPDREVETLQKIGLPKVLATNKEVDKLEKATPSQRKPVGNDKSSSNGVQTTLGTRFSTAAASTSSKRVLDLDLESPDARPDPKPKHLTQHRLVSSSNSECILLIVGISK</sequence>
<evidence type="ECO:0000256" key="1">
    <source>
        <dbReference type="SAM" id="Coils"/>
    </source>
</evidence>
<evidence type="ECO:0000313" key="3">
    <source>
        <dbReference type="EMBL" id="CAL8120982.1"/>
    </source>
</evidence>
<comment type="caution">
    <text evidence="3">The sequence shown here is derived from an EMBL/GenBank/DDBJ whole genome shotgun (WGS) entry which is preliminary data.</text>
</comment>
<evidence type="ECO:0000313" key="4">
    <source>
        <dbReference type="Proteomes" id="UP001642540"/>
    </source>
</evidence>
<accession>A0ABP1RAC5</accession>
<dbReference type="EMBL" id="CAXLJM020000065">
    <property type="protein sequence ID" value="CAL8120982.1"/>
    <property type="molecule type" value="Genomic_DNA"/>
</dbReference>
<organism evidence="3 4">
    <name type="scientific">Orchesella dallaii</name>
    <dbReference type="NCBI Taxonomy" id="48710"/>
    <lineage>
        <taxon>Eukaryota</taxon>
        <taxon>Metazoa</taxon>
        <taxon>Ecdysozoa</taxon>
        <taxon>Arthropoda</taxon>
        <taxon>Hexapoda</taxon>
        <taxon>Collembola</taxon>
        <taxon>Entomobryomorpha</taxon>
        <taxon>Entomobryoidea</taxon>
        <taxon>Orchesellidae</taxon>
        <taxon>Orchesellinae</taxon>
        <taxon>Orchesella</taxon>
    </lineage>
</organism>
<reference evidence="3 4" key="1">
    <citation type="submission" date="2024-08" db="EMBL/GenBank/DDBJ databases">
        <authorList>
            <person name="Cucini C."/>
            <person name="Frati F."/>
        </authorList>
    </citation>
    <scope>NUCLEOTIDE SEQUENCE [LARGE SCALE GENOMIC DNA]</scope>
</reference>